<gene>
    <name evidence="2" type="ORF">Tco025E_03818</name>
</gene>
<feature type="compositionally biased region" description="Acidic residues" evidence="1">
    <location>
        <begin position="300"/>
        <end position="312"/>
    </location>
</feature>
<feature type="region of interest" description="Disordered" evidence="1">
    <location>
        <begin position="292"/>
        <end position="352"/>
    </location>
</feature>
<dbReference type="OrthoDB" id="272753at2759"/>
<evidence type="ECO:0000313" key="3">
    <source>
        <dbReference type="Proteomes" id="UP000284403"/>
    </source>
</evidence>
<dbReference type="RefSeq" id="XP_029229160.1">
    <property type="nucleotide sequence ID" value="XM_029370735.1"/>
</dbReference>
<evidence type="ECO:0000313" key="2">
    <source>
        <dbReference type="EMBL" id="RNF20331.1"/>
    </source>
</evidence>
<feature type="region of interest" description="Disordered" evidence="1">
    <location>
        <begin position="941"/>
        <end position="973"/>
    </location>
</feature>
<keyword evidence="3" id="KW-1185">Reference proteome</keyword>
<organism evidence="2 3">
    <name type="scientific">Trypanosoma conorhini</name>
    <dbReference type="NCBI Taxonomy" id="83891"/>
    <lineage>
        <taxon>Eukaryota</taxon>
        <taxon>Discoba</taxon>
        <taxon>Euglenozoa</taxon>
        <taxon>Kinetoplastea</taxon>
        <taxon>Metakinetoplastina</taxon>
        <taxon>Trypanosomatida</taxon>
        <taxon>Trypanosomatidae</taxon>
        <taxon>Trypanosoma</taxon>
    </lineage>
</organism>
<accession>A0A422PRJ9</accession>
<feature type="compositionally biased region" description="Acidic residues" evidence="1">
    <location>
        <begin position="321"/>
        <end position="345"/>
    </location>
</feature>
<comment type="caution">
    <text evidence="2">The sequence shown here is derived from an EMBL/GenBank/DDBJ whole genome shotgun (WGS) entry which is preliminary data.</text>
</comment>
<dbReference type="GeneID" id="40317429"/>
<sequence>MFGEILECVLEFIGSHSEQYGCSGAELLSFVSADVLPYYGLADHATLRQMVLDLLLSESGEVSVRRSGKPVAPSELTSGTVAYDQCAFCPSLALQEKTLGVSLRFKNVRAAVNYACDNLVTGVRRFQNSAAAGRQRDRRPAVAGLGIGIRRLLREQWLRVVYVCGAEEAPLAPYLLPHFAAPPPRLNQPQRRLRPLEAYLARRRGELRPPRFILDPAVARQIVVASPERRLVFEDAVHAIFAAHGHAVPALDGRKTRFALRRMLLSAGLRVVVASVLVRHRRHRVRVVAADRAPAAAGNDSDDDDDGDDGGDDLSGASSAGDEDNDDNDEEEDGDEDDEEDDDEAAAGGKGGDALFCVDPACPLALQVAKEAERRPLAVESVLPRVTLYDMRATRNELHRFTRQFEERWGTIESTNVLSRHSKAFTRLLRPKGWGDARAGGNGGCSAAAQEGEGAKLAKGVSSWAANRVMEALRASPAQALVLPDLSRIVDRRTLGRVIPYLRGQGQLATTGVTSSKGRRIGIVAVAGVELTEETRAALMQSYLDGISAREQKRQQSTLLLQHLPEPAEGGVGHSAAAAAIARSSARSARLVAKVTMVRNGYSRVGLFRLSRVHVELWRVWCALGQAPGTPMTLARVLQEMSLSSFCITVGVADVDVAEYVGGASPQSCAWGTPLRRLPPSLQEHCRRSGVQPLLHSLAGLQAQGLVLSEASLAAHLDVPLAEVSIALAAAAFDRQQRRHVFCDGAGTTPQDTCRAVLNFWGESWAAAALAQEPHRAVGLIRGVVATEPNLSNAQLIALARLLRIDPGILAEHVLQRQGALRARKRTLRDAMQAEEYERGRGDPRRASHPRRRVEVSGATMAETLETILQSDEPQRGLERLQALVRRHSKSVHFSRYNPYSTRVHGSVQTLVQSIMRAVQGGQGGRAAAVQSVVSPNFAAAPDVAVGSEEEEEEEKEKEEERRPAAAAVEEDAPSEALQDLLRMILLSDEAHYDAVAAAALLAQFPEEERRRCIDWLLAFPSFRIRSGGPGRLPRIELSPILTFVPAALVTTVTHGQSPASTLVQDLTAALLCTPQSNCRRWCVPPVAAAEPAEACDLLRRAPRLVEQPSVNLDSLAEEIREQKGLGVLRLPRFAWPSHPAAARKTPLPPATPAVNAAAAVAAAAATRHTVEPYPARGLLRPWRQLRHLELRDIPVDAPPSAAQVAMARAAIVAPREGSPALRFPSIFHHVDGSLHEFVWRSFLFALYSLVHHSPGITEEQLLQRLQASGLVSGASCRVALEFLKASLVIVGRRVLLPCGGEVQSPFSAAAAAAACRYTECYFCTVAQGGPWRIMEL</sequence>
<dbReference type="EMBL" id="MKKU01000182">
    <property type="protein sequence ID" value="RNF20331.1"/>
    <property type="molecule type" value="Genomic_DNA"/>
</dbReference>
<name>A0A422PRJ9_9TRYP</name>
<dbReference type="Proteomes" id="UP000284403">
    <property type="component" value="Unassembled WGS sequence"/>
</dbReference>
<evidence type="ECO:0000256" key="1">
    <source>
        <dbReference type="SAM" id="MobiDB-lite"/>
    </source>
</evidence>
<protein>
    <submittedName>
        <fullName evidence="2">Uncharacterized protein</fullName>
    </submittedName>
</protein>
<feature type="compositionally biased region" description="Acidic residues" evidence="1">
    <location>
        <begin position="948"/>
        <end position="958"/>
    </location>
</feature>
<reference evidence="2 3" key="1">
    <citation type="journal article" date="2018" name="BMC Genomics">
        <title>Genomic comparison of Trypanosoma conorhini and Trypanosoma rangeli to Trypanosoma cruzi strains of high and low virulence.</title>
        <authorList>
            <person name="Bradwell K.R."/>
            <person name="Koparde V.N."/>
            <person name="Matveyev A.V."/>
            <person name="Serrano M.G."/>
            <person name="Alves J.M."/>
            <person name="Parikh H."/>
            <person name="Huang B."/>
            <person name="Lee V."/>
            <person name="Espinosa-Alvarez O."/>
            <person name="Ortiz P.A."/>
            <person name="Costa-Martins A.G."/>
            <person name="Teixeira M.M."/>
            <person name="Buck G.A."/>
        </authorList>
    </citation>
    <scope>NUCLEOTIDE SEQUENCE [LARGE SCALE GENOMIC DNA]</scope>
    <source>
        <strain evidence="2 3">025E</strain>
    </source>
</reference>
<proteinExistence type="predicted"/>